<organism evidence="2 3">
    <name type="scientific">Trichostrongylus colubriformis</name>
    <name type="common">Black scour worm</name>
    <dbReference type="NCBI Taxonomy" id="6319"/>
    <lineage>
        <taxon>Eukaryota</taxon>
        <taxon>Metazoa</taxon>
        <taxon>Ecdysozoa</taxon>
        <taxon>Nematoda</taxon>
        <taxon>Chromadorea</taxon>
        <taxon>Rhabditida</taxon>
        <taxon>Rhabditina</taxon>
        <taxon>Rhabditomorpha</taxon>
        <taxon>Strongyloidea</taxon>
        <taxon>Trichostrongylidae</taxon>
        <taxon>Trichostrongylus</taxon>
    </lineage>
</organism>
<feature type="compositionally biased region" description="Polar residues" evidence="1">
    <location>
        <begin position="58"/>
        <end position="68"/>
    </location>
</feature>
<keyword evidence="3" id="KW-1185">Reference proteome</keyword>
<name>A0AAN8IF89_TRICO</name>
<evidence type="ECO:0000256" key="1">
    <source>
        <dbReference type="SAM" id="MobiDB-lite"/>
    </source>
</evidence>
<feature type="non-terminal residue" evidence="2">
    <location>
        <position position="1"/>
    </location>
</feature>
<dbReference type="Proteomes" id="UP001331761">
    <property type="component" value="Unassembled WGS sequence"/>
</dbReference>
<feature type="region of interest" description="Disordered" evidence="1">
    <location>
        <begin position="1"/>
        <end position="124"/>
    </location>
</feature>
<evidence type="ECO:0000313" key="3">
    <source>
        <dbReference type="Proteomes" id="UP001331761"/>
    </source>
</evidence>
<dbReference type="AlphaFoldDB" id="A0AAN8IF89"/>
<sequence>KHDMASHGVPHDDLLEKSYGDLIDIPRNEPAHPEPPKYDHEHEHEHEHGHQHGDHASSTDSKSNTLNSFDLLGEQVHETDEQKPEHKEEHPHKAEHDHKDDRYRQHYGEDSDSDEPDFRSHESG</sequence>
<gene>
    <name evidence="2" type="ORF">GCK32_016725</name>
</gene>
<dbReference type="EMBL" id="WIXE01022403">
    <property type="protein sequence ID" value="KAK5967518.1"/>
    <property type="molecule type" value="Genomic_DNA"/>
</dbReference>
<evidence type="ECO:0000313" key="2">
    <source>
        <dbReference type="EMBL" id="KAK5967518.1"/>
    </source>
</evidence>
<proteinExistence type="predicted"/>
<comment type="caution">
    <text evidence="2">The sequence shown here is derived from an EMBL/GenBank/DDBJ whole genome shotgun (WGS) entry which is preliminary data.</text>
</comment>
<feature type="compositionally biased region" description="Basic and acidic residues" evidence="1">
    <location>
        <begin position="75"/>
        <end position="109"/>
    </location>
</feature>
<accession>A0AAN8IF89</accession>
<reference evidence="2 3" key="1">
    <citation type="submission" date="2019-10" db="EMBL/GenBank/DDBJ databases">
        <title>Assembly and Annotation for the nematode Trichostrongylus colubriformis.</title>
        <authorList>
            <person name="Martin J."/>
        </authorList>
    </citation>
    <scope>NUCLEOTIDE SEQUENCE [LARGE SCALE GENOMIC DNA]</scope>
    <source>
        <strain evidence="2">G859</strain>
        <tissue evidence="2">Whole worm</tissue>
    </source>
</reference>
<protein>
    <submittedName>
        <fullName evidence="2">Uncharacterized protein</fullName>
    </submittedName>
</protein>
<feature type="compositionally biased region" description="Basic and acidic residues" evidence="1">
    <location>
        <begin position="1"/>
        <end position="57"/>
    </location>
</feature>